<evidence type="ECO:0000313" key="2">
    <source>
        <dbReference type="Proteomes" id="UP000186922"/>
    </source>
</evidence>
<name>A0A1D1UZF4_RAMVA</name>
<reference evidence="1 2" key="1">
    <citation type="journal article" date="2016" name="Nat. Commun.">
        <title>Extremotolerant tardigrade genome and improved radiotolerance of human cultured cells by tardigrade-unique protein.</title>
        <authorList>
            <person name="Hashimoto T."/>
            <person name="Horikawa D.D."/>
            <person name="Saito Y."/>
            <person name="Kuwahara H."/>
            <person name="Kozuka-Hata H."/>
            <person name="Shin-I T."/>
            <person name="Minakuchi Y."/>
            <person name="Ohishi K."/>
            <person name="Motoyama A."/>
            <person name="Aizu T."/>
            <person name="Enomoto A."/>
            <person name="Kondo K."/>
            <person name="Tanaka S."/>
            <person name="Hara Y."/>
            <person name="Koshikawa S."/>
            <person name="Sagara H."/>
            <person name="Miura T."/>
            <person name="Yokobori S."/>
            <person name="Miyagawa K."/>
            <person name="Suzuki Y."/>
            <person name="Kubo T."/>
            <person name="Oyama M."/>
            <person name="Kohara Y."/>
            <person name="Fujiyama A."/>
            <person name="Arakawa K."/>
            <person name="Katayama T."/>
            <person name="Toyoda A."/>
            <person name="Kunieda T."/>
        </authorList>
    </citation>
    <scope>NUCLEOTIDE SEQUENCE [LARGE SCALE GENOMIC DNA]</scope>
    <source>
        <strain evidence="1 2">YOKOZUNA-1</strain>
    </source>
</reference>
<dbReference type="Proteomes" id="UP000186922">
    <property type="component" value="Unassembled WGS sequence"/>
</dbReference>
<evidence type="ECO:0000313" key="1">
    <source>
        <dbReference type="EMBL" id="GAU94999.1"/>
    </source>
</evidence>
<comment type="caution">
    <text evidence="1">The sequence shown here is derived from an EMBL/GenBank/DDBJ whole genome shotgun (WGS) entry which is preliminary data.</text>
</comment>
<keyword evidence="2" id="KW-1185">Reference proteome</keyword>
<sequence length="37" mass="3984">MPFALFTVSDYPRLKGDSILAYPRAGIVIRFPVSAGG</sequence>
<dbReference type="EMBL" id="BDGG01000003">
    <property type="protein sequence ID" value="GAU94999.1"/>
    <property type="molecule type" value="Genomic_DNA"/>
</dbReference>
<organism evidence="1 2">
    <name type="scientific">Ramazzottius varieornatus</name>
    <name type="common">Water bear</name>
    <name type="synonym">Tardigrade</name>
    <dbReference type="NCBI Taxonomy" id="947166"/>
    <lineage>
        <taxon>Eukaryota</taxon>
        <taxon>Metazoa</taxon>
        <taxon>Ecdysozoa</taxon>
        <taxon>Tardigrada</taxon>
        <taxon>Eutardigrada</taxon>
        <taxon>Parachela</taxon>
        <taxon>Hypsibioidea</taxon>
        <taxon>Ramazzottiidae</taxon>
        <taxon>Ramazzottius</taxon>
    </lineage>
</organism>
<proteinExistence type="predicted"/>
<protein>
    <submittedName>
        <fullName evidence="1">Uncharacterized protein</fullName>
    </submittedName>
</protein>
<accession>A0A1D1UZF4</accession>
<dbReference type="AlphaFoldDB" id="A0A1D1UZF4"/>
<gene>
    <name evidence="1" type="primary">RvY_06689-1</name>
    <name evidence="1" type="synonym">RvY_06689.1</name>
    <name evidence="1" type="ORF">RvY_06689</name>
</gene>